<dbReference type="EMBL" id="KV878935">
    <property type="protein sequence ID" value="OJJ78488.1"/>
    <property type="molecule type" value="Genomic_DNA"/>
</dbReference>
<reference evidence="2" key="1">
    <citation type="journal article" date="2017" name="Genome Biol.">
        <title>Comparative genomics reveals high biological diversity and specific adaptations in the industrially and medically important fungal genus Aspergillus.</title>
        <authorList>
            <person name="de Vries R.P."/>
            <person name="Riley R."/>
            <person name="Wiebenga A."/>
            <person name="Aguilar-Osorio G."/>
            <person name="Amillis S."/>
            <person name="Uchima C.A."/>
            <person name="Anderluh G."/>
            <person name="Asadollahi M."/>
            <person name="Askin M."/>
            <person name="Barry K."/>
            <person name="Battaglia E."/>
            <person name="Bayram O."/>
            <person name="Benocci T."/>
            <person name="Braus-Stromeyer S.A."/>
            <person name="Caldana C."/>
            <person name="Canovas D."/>
            <person name="Cerqueira G.C."/>
            <person name="Chen F."/>
            <person name="Chen W."/>
            <person name="Choi C."/>
            <person name="Clum A."/>
            <person name="Dos Santos R.A."/>
            <person name="Damasio A.R."/>
            <person name="Diallinas G."/>
            <person name="Emri T."/>
            <person name="Fekete E."/>
            <person name="Flipphi M."/>
            <person name="Freyberg S."/>
            <person name="Gallo A."/>
            <person name="Gournas C."/>
            <person name="Habgood R."/>
            <person name="Hainaut M."/>
            <person name="Harispe M.L."/>
            <person name="Henrissat B."/>
            <person name="Hilden K.S."/>
            <person name="Hope R."/>
            <person name="Hossain A."/>
            <person name="Karabika E."/>
            <person name="Karaffa L."/>
            <person name="Karanyi Z."/>
            <person name="Krasevec N."/>
            <person name="Kuo A."/>
            <person name="Kusch H."/>
            <person name="LaButti K."/>
            <person name="Lagendijk E.L."/>
            <person name="Lapidus A."/>
            <person name="Levasseur A."/>
            <person name="Lindquist E."/>
            <person name="Lipzen A."/>
            <person name="Logrieco A.F."/>
            <person name="MacCabe A."/>
            <person name="Maekelae M.R."/>
            <person name="Malavazi I."/>
            <person name="Melin P."/>
            <person name="Meyer V."/>
            <person name="Mielnichuk N."/>
            <person name="Miskei M."/>
            <person name="Molnar A.P."/>
            <person name="Mule G."/>
            <person name="Ngan C.Y."/>
            <person name="Orejas M."/>
            <person name="Orosz E."/>
            <person name="Ouedraogo J.P."/>
            <person name="Overkamp K.M."/>
            <person name="Park H.-S."/>
            <person name="Perrone G."/>
            <person name="Piumi F."/>
            <person name="Punt P.J."/>
            <person name="Ram A.F."/>
            <person name="Ramon A."/>
            <person name="Rauscher S."/>
            <person name="Record E."/>
            <person name="Riano-Pachon D.M."/>
            <person name="Robert V."/>
            <person name="Roehrig J."/>
            <person name="Ruller R."/>
            <person name="Salamov A."/>
            <person name="Salih N.S."/>
            <person name="Samson R.A."/>
            <person name="Sandor E."/>
            <person name="Sanguinetti M."/>
            <person name="Schuetze T."/>
            <person name="Sepcic K."/>
            <person name="Shelest E."/>
            <person name="Sherlock G."/>
            <person name="Sophianopoulou V."/>
            <person name="Squina F.M."/>
            <person name="Sun H."/>
            <person name="Susca A."/>
            <person name="Todd R.B."/>
            <person name="Tsang A."/>
            <person name="Unkles S.E."/>
            <person name="van de Wiele N."/>
            <person name="van Rossen-Uffink D."/>
            <person name="Oliveira J.V."/>
            <person name="Vesth T.C."/>
            <person name="Visser J."/>
            <person name="Yu J.-H."/>
            <person name="Zhou M."/>
            <person name="Andersen M.R."/>
            <person name="Archer D.B."/>
            <person name="Baker S.E."/>
            <person name="Benoit I."/>
            <person name="Brakhage A.A."/>
            <person name="Braus G.H."/>
            <person name="Fischer R."/>
            <person name="Frisvad J.C."/>
            <person name="Goldman G.H."/>
            <person name="Houbraken J."/>
            <person name="Oakley B."/>
            <person name="Pocsi I."/>
            <person name="Scazzocchio C."/>
            <person name="Seiboth B."/>
            <person name="vanKuyk P.A."/>
            <person name="Wortman J."/>
            <person name="Dyer P.S."/>
            <person name="Grigoriev I.V."/>
        </authorList>
    </citation>
    <scope>NUCLEOTIDE SEQUENCE [LARGE SCALE GENOMIC DNA]</scope>
    <source>
        <strain evidence="2">CBS 516.65</strain>
    </source>
</reference>
<dbReference type="GeneID" id="34460224"/>
<organism evidence="1 2">
    <name type="scientific">Aspergillus glaucus CBS 516.65</name>
    <dbReference type="NCBI Taxonomy" id="1160497"/>
    <lineage>
        <taxon>Eukaryota</taxon>
        <taxon>Fungi</taxon>
        <taxon>Dikarya</taxon>
        <taxon>Ascomycota</taxon>
        <taxon>Pezizomycotina</taxon>
        <taxon>Eurotiomycetes</taxon>
        <taxon>Eurotiomycetidae</taxon>
        <taxon>Eurotiales</taxon>
        <taxon>Aspergillaceae</taxon>
        <taxon>Aspergillus</taxon>
        <taxon>Aspergillus subgen. Aspergillus</taxon>
    </lineage>
</organism>
<sequence length="207" mass="23009">MHFYQLSPSCKEAEATLYRSPELSLCEVEETRCEIEDTTDIMDMDMDVSPASDQMEVNSDDDGYGGGDIPFHTPHNHTTLQQLQKQKRKRKMLIPVTFNPTLTPTTGTASNHTLRITKPRGFFRREPLSLPAMRLREKWKESVSVRAETALWSGFEFGSGFGFGVIQTGTGFGTGAVDGVGSGRGQGGQGQVRRFYRGREIGHGLPY</sequence>
<evidence type="ECO:0000313" key="2">
    <source>
        <dbReference type="Proteomes" id="UP000184300"/>
    </source>
</evidence>
<evidence type="ECO:0000313" key="1">
    <source>
        <dbReference type="EMBL" id="OJJ78488.1"/>
    </source>
</evidence>
<dbReference type="Proteomes" id="UP000184300">
    <property type="component" value="Unassembled WGS sequence"/>
</dbReference>
<dbReference type="RefSeq" id="XP_022395186.1">
    <property type="nucleotide sequence ID" value="XM_022543963.1"/>
</dbReference>
<accession>A0A1L9V3I4</accession>
<name>A0A1L9V3I4_ASPGL</name>
<proteinExistence type="predicted"/>
<dbReference type="VEuPathDB" id="FungiDB:ASPGLDRAFT_30607"/>
<protein>
    <submittedName>
        <fullName evidence="1">Uncharacterized protein</fullName>
    </submittedName>
</protein>
<dbReference type="AlphaFoldDB" id="A0A1L9V3I4"/>
<dbReference type="OrthoDB" id="10565402at2759"/>
<gene>
    <name evidence="1" type="ORF">ASPGLDRAFT_30607</name>
</gene>
<keyword evidence="2" id="KW-1185">Reference proteome</keyword>